<name>A0ABR3M841_9TELE</name>
<proteinExistence type="predicted"/>
<comment type="caution">
    <text evidence="2">The sequence shown here is derived from an EMBL/GenBank/DDBJ whole genome shotgun (WGS) entry which is preliminary data.</text>
</comment>
<dbReference type="PANTHER" id="PTHR36474">
    <property type="entry name" value="PROTEIN LIAT1"/>
    <property type="match status" value="1"/>
</dbReference>
<dbReference type="EMBL" id="JAYMGO010000015">
    <property type="protein sequence ID" value="KAL1260800.1"/>
    <property type="molecule type" value="Genomic_DNA"/>
</dbReference>
<feature type="compositionally biased region" description="Basic residues" evidence="1">
    <location>
        <begin position="18"/>
        <end position="28"/>
    </location>
</feature>
<sequence length="99" mass="11493">MRKLKNNPGHTCSQNTRKQQKGRRQHKKLLVSIARSSQSKKMPPKTAMSQSQESLRWVGVLADPVEEGKRIDIYKTNRRKRYLDAQKDLMKSLACIDNQ</sequence>
<evidence type="ECO:0000313" key="3">
    <source>
        <dbReference type="Proteomes" id="UP001558613"/>
    </source>
</evidence>
<keyword evidence="3" id="KW-1185">Reference proteome</keyword>
<dbReference type="InterPro" id="IPR038794">
    <property type="entry name" value="LIAT1"/>
</dbReference>
<evidence type="ECO:0000313" key="2">
    <source>
        <dbReference type="EMBL" id="KAL1260800.1"/>
    </source>
</evidence>
<protein>
    <submittedName>
        <fullName evidence="2">Uncharacterized protein</fullName>
    </submittedName>
</protein>
<feature type="region of interest" description="Disordered" evidence="1">
    <location>
        <begin position="34"/>
        <end position="53"/>
    </location>
</feature>
<dbReference type="PANTHER" id="PTHR36474:SF1">
    <property type="entry name" value="PROTEIN LIAT1"/>
    <property type="match status" value="1"/>
</dbReference>
<reference evidence="2 3" key="1">
    <citation type="submission" date="2023-09" db="EMBL/GenBank/DDBJ databases">
        <authorList>
            <person name="Wang M."/>
        </authorList>
    </citation>
    <scope>NUCLEOTIDE SEQUENCE [LARGE SCALE GENOMIC DNA]</scope>
    <source>
        <strain evidence="2">GT-2023</strain>
        <tissue evidence="2">Liver</tissue>
    </source>
</reference>
<evidence type="ECO:0000256" key="1">
    <source>
        <dbReference type="SAM" id="MobiDB-lite"/>
    </source>
</evidence>
<gene>
    <name evidence="2" type="ORF">QQF64_008627</name>
</gene>
<feature type="region of interest" description="Disordered" evidence="1">
    <location>
        <begin position="1"/>
        <end position="28"/>
    </location>
</feature>
<accession>A0ABR3M841</accession>
<organism evidence="2 3">
    <name type="scientific">Cirrhinus molitorella</name>
    <name type="common">mud carp</name>
    <dbReference type="NCBI Taxonomy" id="172907"/>
    <lineage>
        <taxon>Eukaryota</taxon>
        <taxon>Metazoa</taxon>
        <taxon>Chordata</taxon>
        <taxon>Craniata</taxon>
        <taxon>Vertebrata</taxon>
        <taxon>Euteleostomi</taxon>
        <taxon>Actinopterygii</taxon>
        <taxon>Neopterygii</taxon>
        <taxon>Teleostei</taxon>
        <taxon>Ostariophysi</taxon>
        <taxon>Cypriniformes</taxon>
        <taxon>Cyprinidae</taxon>
        <taxon>Labeoninae</taxon>
        <taxon>Labeonini</taxon>
        <taxon>Cirrhinus</taxon>
    </lineage>
</organism>
<dbReference type="Proteomes" id="UP001558613">
    <property type="component" value="Unassembled WGS sequence"/>
</dbReference>